<reference evidence="8" key="1">
    <citation type="submission" date="2017-02" db="EMBL/GenBank/DDBJ databases">
        <title>Genome of Microbulbifer agarilyticus GP101.</title>
        <authorList>
            <person name="Jung J."/>
            <person name="Bae S.S."/>
            <person name="Baek K."/>
        </authorList>
    </citation>
    <scope>NUCLEOTIDE SEQUENCE [LARGE SCALE GENOMIC DNA]</scope>
    <source>
        <strain evidence="8">GP101</strain>
    </source>
</reference>
<comment type="similarity">
    <text evidence="1 7">Belongs to the cytochrome P450 family.</text>
</comment>
<protein>
    <recommendedName>
        <fullName evidence="10">Cytochrome</fullName>
    </recommendedName>
</protein>
<dbReference type="PANTHER" id="PTHR46696">
    <property type="entry name" value="P450, PUTATIVE (EUROFUNG)-RELATED"/>
    <property type="match status" value="1"/>
</dbReference>
<dbReference type="OrthoDB" id="7052847at2"/>
<dbReference type="Pfam" id="PF00067">
    <property type="entry name" value="p450"/>
    <property type="match status" value="1"/>
</dbReference>
<dbReference type="InterPro" id="IPR001128">
    <property type="entry name" value="Cyt_P450"/>
</dbReference>
<dbReference type="AlphaFoldDB" id="A0A1Q2M631"/>
<proteinExistence type="inferred from homology"/>
<evidence type="ECO:0000313" key="8">
    <source>
        <dbReference type="EMBL" id="AQQ68136.1"/>
    </source>
</evidence>
<dbReference type="STRING" id="260552.Mag101_11190"/>
<organism evidence="8 9">
    <name type="scientific">Microbulbifer agarilyticus</name>
    <dbReference type="NCBI Taxonomy" id="260552"/>
    <lineage>
        <taxon>Bacteria</taxon>
        <taxon>Pseudomonadati</taxon>
        <taxon>Pseudomonadota</taxon>
        <taxon>Gammaproteobacteria</taxon>
        <taxon>Cellvibrionales</taxon>
        <taxon>Microbulbiferaceae</taxon>
        <taxon>Microbulbifer</taxon>
    </lineage>
</organism>
<evidence type="ECO:0000256" key="6">
    <source>
        <dbReference type="ARBA" id="ARBA00023033"/>
    </source>
</evidence>
<dbReference type="RefSeq" id="WP_077404815.1">
    <property type="nucleotide sequence ID" value="NZ_CP019650.1"/>
</dbReference>
<dbReference type="PANTHER" id="PTHR46696:SF6">
    <property type="entry name" value="P450, PUTATIVE (EUROFUNG)-RELATED"/>
    <property type="match status" value="1"/>
</dbReference>
<dbReference type="PRINTS" id="PR00385">
    <property type="entry name" value="P450"/>
</dbReference>
<dbReference type="FunFam" id="1.10.630.10:FF:000018">
    <property type="entry name" value="Cytochrome P450 monooxygenase"/>
    <property type="match status" value="1"/>
</dbReference>
<evidence type="ECO:0000256" key="4">
    <source>
        <dbReference type="ARBA" id="ARBA00023002"/>
    </source>
</evidence>
<evidence type="ECO:0000256" key="7">
    <source>
        <dbReference type="RuleBase" id="RU000461"/>
    </source>
</evidence>
<keyword evidence="5 7" id="KW-0408">Iron</keyword>
<dbReference type="GO" id="GO:0005506">
    <property type="term" value="F:iron ion binding"/>
    <property type="evidence" value="ECO:0007669"/>
    <property type="project" value="InterPro"/>
</dbReference>
<dbReference type="GO" id="GO:0004497">
    <property type="term" value="F:monooxygenase activity"/>
    <property type="evidence" value="ECO:0007669"/>
    <property type="project" value="UniProtKB-KW"/>
</dbReference>
<dbReference type="InterPro" id="IPR036396">
    <property type="entry name" value="Cyt_P450_sf"/>
</dbReference>
<keyword evidence="4 7" id="KW-0560">Oxidoreductase</keyword>
<dbReference type="PROSITE" id="PS00086">
    <property type="entry name" value="CYTOCHROME_P450"/>
    <property type="match status" value="1"/>
</dbReference>
<dbReference type="GO" id="GO:0016705">
    <property type="term" value="F:oxidoreductase activity, acting on paired donors, with incorporation or reduction of molecular oxygen"/>
    <property type="evidence" value="ECO:0007669"/>
    <property type="project" value="InterPro"/>
</dbReference>
<gene>
    <name evidence="8" type="ORF">Mag101_11190</name>
</gene>
<dbReference type="GO" id="GO:0020037">
    <property type="term" value="F:heme binding"/>
    <property type="evidence" value="ECO:0007669"/>
    <property type="project" value="InterPro"/>
</dbReference>
<dbReference type="Gene3D" id="1.10.630.10">
    <property type="entry name" value="Cytochrome P450"/>
    <property type="match status" value="1"/>
</dbReference>
<accession>A0A1Q2M631</accession>
<evidence type="ECO:0000256" key="5">
    <source>
        <dbReference type="ARBA" id="ARBA00023004"/>
    </source>
</evidence>
<evidence type="ECO:0000256" key="2">
    <source>
        <dbReference type="ARBA" id="ARBA00022617"/>
    </source>
</evidence>
<keyword evidence="3 7" id="KW-0479">Metal-binding</keyword>
<evidence type="ECO:0008006" key="10">
    <source>
        <dbReference type="Google" id="ProtNLM"/>
    </source>
</evidence>
<dbReference type="Proteomes" id="UP000188219">
    <property type="component" value="Chromosome"/>
</dbReference>
<dbReference type="SUPFAM" id="SSF48264">
    <property type="entry name" value="Cytochrome P450"/>
    <property type="match status" value="1"/>
</dbReference>
<sequence length="418" mass="47671">MTEATLEDPQSLAEMPLFDSETLKCPYHFDKTLREKAPVYQDPSSGIYIVSTYELVREAHKKPDVFTNDFALAQGADKAIDEDVAAAMANTYDLGKGTLLTIDDPQHKIYRDELRDFFLAKNLAKYRPWISEFTDQLIRDLPKGQAFNFIEKFTRPLPLSVIMHVLGMPLEMRDLAFKWTVDNVTVFSQLGDKETLLNAHAGLKDEYEWFVEALDERRKHPQDDLLTRVAHATYEGRPLTIEEQLSHCTQFMVAGNETTTATLAEGMRQLCMHPEQQKMVRDDPSLIPALVEESLRIASPTSNMWRVCKADYTLGDVTIPAGSMVLLKYFSSNHDEKMFANPQQFDLTRKNVNRHIAFGFGSHVCIGQHLSKLEMIIAWEKLLESSSNFRLACPADKLEYMPHLLLRGLEEIPVIIDP</sequence>
<keyword evidence="2 7" id="KW-0349">Heme</keyword>
<dbReference type="InterPro" id="IPR002397">
    <property type="entry name" value="Cyt_P450_B"/>
</dbReference>
<keyword evidence="9" id="KW-1185">Reference proteome</keyword>
<dbReference type="InterPro" id="IPR017972">
    <property type="entry name" value="Cyt_P450_CS"/>
</dbReference>
<evidence type="ECO:0000256" key="3">
    <source>
        <dbReference type="ARBA" id="ARBA00022723"/>
    </source>
</evidence>
<evidence type="ECO:0000313" key="9">
    <source>
        <dbReference type="Proteomes" id="UP000188219"/>
    </source>
</evidence>
<keyword evidence="6 7" id="KW-0503">Monooxygenase</keyword>
<name>A0A1Q2M631_9GAMM</name>
<dbReference type="PRINTS" id="PR00359">
    <property type="entry name" value="BP450"/>
</dbReference>
<evidence type="ECO:0000256" key="1">
    <source>
        <dbReference type="ARBA" id="ARBA00010617"/>
    </source>
</evidence>
<dbReference type="KEGG" id="maga:Mag101_11190"/>
<dbReference type="EMBL" id="CP019650">
    <property type="protein sequence ID" value="AQQ68136.1"/>
    <property type="molecule type" value="Genomic_DNA"/>
</dbReference>